<dbReference type="Proteomes" id="UP000199050">
    <property type="component" value="Unassembled WGS sequence"/>
</dbReference>
<dbReference type="NCBIfam" id="NF042414">
    <property type="entry name" value="CLC_0170_fam"/>
    <property type="match status" value="1"/>
</dbReference>
<dbReference type="AlphaFoldDB" id="A0A1G9ANX4"/>
<proteinExistence type="predicted"/>
<keyword evidence="3" id="KW-1185">Reference proteome</keyword>
<evidence type="ECO:0000256" key="1">
    <source>
        <dbReference type="SAM" id="Phobius"/>
    </source>
</evidence>
<keyword evidence="1" id="KW-0472">Membrane</keyword>
<dbReference type="OrthoDB" id="2630427at2"/>
<organism evidence="2 3">
    <name type="scientific">Paenibacillus typhae</name>
    <dbReference type="NCBI Taxonomy" id="1174501"/>
    <lineage>
        <taxon>Bacteria</taxon>
        <taxon>Bacillati</taxon>
        <taxon>Bacillota</taxon>
        <taxon>Bacilli</taxon>
        <taxon>Bacillales</taxon>
        <taxon>Paenibacillaceae</taxon>
        <taxon>Paenibacillus</taxon>
    </lineage>
</organism>
<sequence length="61" mass="6651">MIRLLACTAMVLLFSALILLSVDRNIYRTSGWVRESKYAAVLGWACTGAAGFILAGLLIYL</sequence>
<dbReference type="InterPro" id="IPR049971">
    <property type="entry name" value="CLC_0170-like"/>
</dbReference>
<keyword evidence="1" id="KW-1133">Transmembrane helix</keyword>
<name>A0A1G9ANX4_9BACL</name>
<feature type="transmembrane region" description="Helical" evidence="1">
    <location>
        <begin position="40"/>
        <end position="60"/>
    </location>
</feature>
<gene>
    <name evidence="2" type="ORF">SAMN05216192_1378</name>
</gene>
<evidence type="ECO:0000313" key="2">
    <source>
        <dbReference type="EMBL" id="SDK28280.1"/>
    </source>
</evidence>
<evidence type="ECO:0000313" key="3">
    <source>
        <dbReference type="Proteomes" id="UP000199050"/>
    </source>
</evidence>
<protein>
    <submittedName>
        <fullName evidence="2">Uncharacterized protein</fullName>
    </submittedName>
</protein>
<dbReference type="EMBL" id="FNDX01000037">
    <property type="protein sequence ID" value="SDK28280.1"/>
    <property type="molecule type" value="Genomic_DNA"/>
</dbReference>
<keyword evidence="1" id="KW-0812">Transmembrane</keyword>
<dbReference type="STRING" id="1174501.SAMN05216192_1378"/>
<reference evidence="3" key="1">
    <citation type="submission" date="2016-10" db="EMBL/GenBank/DDBJ databases">
        <authorList>
            <person name="Varghese N."/>
            <person name="Submissions S."/>
        </authorList>
    </citation>
    <scope>NUCLEOTIDE SEQUENCE [LARGE SCALE GENOMIC DNA]</scope>
    <source>
        <strain evidence="3">CGMCC 1.11012</strain>
    </source>
</reference>
<accession>A0A1G9ANX4</accession>
<dbReference type="RefSeq" id="WP_090717790.1">
    <property type="nucleotide sequence ID" value="NZ_CBCSKY010000037.1"/>
</dbReference>